<feature type="binding site" evidence="5">
    <location>
        <position position="301"/>
    </location>
    <ligand>
        <name>FAD</name>
        <dbReference type="ChEBI" id="CHEBI:57692"/>
    </ligand>
</feature>
<evidence type="ECO:0000256" key="1">
    <source>
        <dbReference type="ARBA" id="ARBA00022630"/>
    </source>
</evidence>
<comment type="subcellular location">
    <subcellularLocation>
        <location evidence="5">Cytoplasm</location>
    </subcellularLocation>
</comment>
<comment type="cofactor">
    <cofactor evidence="5">
        <name>FAD</name>
        <dbReference type="ChEBI" id="CHEBI:57692"/>
    </cofactor>
</comment>
<dbReference type="PRINTS" id="PR00420">
    <property type="entry name" value="RNGMNOXGNASE"/>
</dbReference>
<feature type="binding site" evidence="5">
    <location>
        <position position="50"/>
    </location>
    <ligand>
        <name>FAD</name>
        <dbReference type="ChEBI" id="CHEBI:57692"/>
    </ligand>
</feature>
<dbReference type="EMBL" id="QEVW01000012">
    <property type="protein sequence ID" value="RAW13431.1"/>
    <property type="molecule type" value="Genomic_DNA"/>
</dbReference>
<reference evidence="7 8" key="1">
    <citation type="submission" date="2018-04" db="EMBL/GenBank/DDBJ databases">
        <title>Paenibacillus taichungensis Genome sequencing and assembly.</title>
        <authorList>
            <person name="Xu J."/>
            <person name="Rensing C."/>
            <person name="Mazhar H.S."/>
        </authorList>
    </citation>
    <scope>NUCLEOTIDE SEQUENCE [LARGE SCALE GENOMIC DNA]</scope>
    <source>
        <strain evidence="7 8">NC1</strain>
    </source>
</reference>
<dbReference type="RefSeq" id="WP_113054385.1">
    <property type="nucleotide sequence ID" value="NZ_QEVW01000012.1"/>
</dbReference>
<keyword evidence="1 5" id="KW-0285">Flavoprotein</keyword>
<feature type="domain" description="FAD-binding" evidence="6">
    <location>
        <begin position="7"/>
        <end position="344"/>
    </location>
</feature>
<keyword evidence="5" id="KW-0963">Cytoplasm</keyword>
<gene>
    <name evidence="7" type="ORF">DC345_18925</name>
</gene>
<comment type="domain">
    <text evidence="5">Consists of an N-terminal FAD-binding domain with a Rossman fold and a C-terminal substrate-binding domain.</text>
</comment>
<dbReference type="AlphaFoldDB" id="A0A329QNK5"/>
<dbReference type="Proteomes" id="UP000250642">
    <property type="component" value="Unassembled WGS sequence"/>
</dbReference>
<dbReference type="EC" id="1.14.13.-" evidence="5"/>
<evidence type="ECO:0000256" key="5">
    <source>
        <dbReference type="HAMAP-Rule" id="MF_00845"/>
    </source>
</evidence>
<dbReference type="GO" id="GO:0071949">
    <property type="term" value="F:FAD binding"/>
    <property type="evidence" value="ECO:0007669"/>
    <property type="project" value="InterPro"/>
</dbReference>
<dbReference type="GO" id="GO:0046677">
    <property type="term" value="P:response to antibiotic"/>
    <property type="evidence" value="ECO:0007669"/>
    <property type="project" value="InterPro"/>
</dbReference>
<dbReference type="PANTHER" id="PTHR46972:SF1">
    <property type="entry name" value="FAD DEPENDENT OXIDOREDUCTASE DOMAIN-CONTAINING PROTEIN"/>
    <property type="match status" value="1"/>
</dbReference>
<feature type="binding site" evidence="5">
    <location>
        <position position="107"/>
    </location>
    <ligand>
        <name>FAD</name>
        <dbReference type="ChEBI" id="CHEBI:57692"/>
    </ligand>
</feature>
<evidence type="ECO:0000313" key="7">
    <source>
        <dbReference type="EMBL" id="RAW13431.1"/>
    </source>
</evidence>
<keyword evidence="5" id="KW-0547">Nucleotide-binding</keyword>
<evidence type="ECO:0000256" key="2">
    <source>
        <dbReference type="ARBA" id="ARBA00022827"/>
    </source>
</evidence>
<feature type="binding site" evidence="5">
    <location>
        <position position="43"/>
    </location>
    <ligand>
        <name>NADPH</name>
        <dbReference type="ChEBI" id="CHEBI:57783"/>
    </ligand>
</feature>
<comment type="subunit">
    <text evidence="5">Monomer.</text>
</comment>
<dbReference type="InterPro" id="IPR002938">
    <property type="entry name" value="FAD-bd"/>
</dbReference>
<proteinExistence type="inferred from homology"/>
<dbReference type="PANTHER" id="PTHR46972">
    <property type="entry name" value="MONOOXYGENASE ASQM-RELATED"/>
    <property type="match status" value="1"/>
</dbReference>
<keyword evidence="2 5" id="KW-0274">FAD</keyword>
<keyword evidence="5" id="KW-0521">NADP</keyword>
<evidence type="ECO:0000313" key="8">
    <source>
        <dbReference type="Proteomes" id="UP000250642"/>
    </source>
</evidence>
<keyword evidence="4 5" id="KW-0503">Monooxygenase</keyword>
<dbReference type="SUPFAM" id="SSF51905">
    <property type="entry name" value="FAD/NAD(P)-binding domain"/>
    <property type="match status" value="1"/>
</dbReference>
<dbReference type="Gene3D" id="3.50.50.60">
    <property type="entry name" value="FAD/NAD(P)-binding domain"/>
    <property type="match status" value="1"/>
</dbReference>
<dbReference type="InterPro" id="IPR043683">
    <property type="entry name" value="TetX_monooxygenase"/>
</dbReference>
<comment type="function">
    <text evidence="5">An FAD-requiring monooxygenase active on some tetracycline antibiotic derivatives, which leads to their inactivation. Hydroxylates carbon 11a of tetracycline and some analogs.</text>
</comment>
<keyword evidence="3 5" id="KW-0560">Oxidoreductase</keyword>
<dbReference type="HAMAP" id="MF_00845">
    <property type="entry name" value="TetX_monooxygenase"/>
    <property type="match status" value="1"/>
</dbReference>
<evidence type="ECO:0000256" key="3">
    <source>
        <dbReference type="ARBA" id="ARBA00023002"/>
    </source>
</evidence>
<dbReference type="GO" id="GO:0005737">
    <property type="term" value="C:cytoplasm"/>
    <property type="evidence" value="ECO:0007669"/>
    <property type="project" value="UniProtKB-SubCell"/>
</dbReference>
<comment type="catalytic activity">
    <reaction evidence="5">
        <text>a tetracycline + NADPH + O2 + H(+) = an 11a-hydroxytetracycline + NADP(+) + H2O</text>
        <dbReference type="Rhea" id="RHEA:61444"/>
        <dbReference type="ChEBI" id="CHEBI:15377"/>
        <dbReference type="ChEBI" id="CHEBI:15378"/>
        <dbReference type="ChEBI" id="CHEBI:15379"/>
        <dbReference type="ChEBI" id="CHEBI:57783"/>
        <dbReference type="ChEBI" id="CHEBI:58349"/>
        <dbReference type="ChEBI" id="CHEBI:144644"/>
        <dbReference type="ChEBI" id="CHEBI:144645"/>
    </reaction>
</comment>
<evidence type="ECO:0000256" key="4">
    <source>
        <dbReference type="ARBA" id="ARBA00023033"/>
    </source>
</evidence>
<comment type="caution">
    <text evidence="7">The sequence shown here is derived from an EMBL/GenBank/DDBJ whole genome shotgun (WGS) entry which is preliminary data.</text>
</comment>
<comment type="similarity">
    <text evidence="5">Belongs to the aromatic-ring hydroxylase family. TetX subfamily.</text>
</comment>
<dbReference type="Pfam" id="PF01494">
    <property type="entry name" value="FAD_binding_3"/>
    <property type="match status" value="1"/>
</dbReference>
<sequence length="391" mass="43655">MSNKNARIAIIGGGPSGLTLARILQQNGMKATVYEREPSSNSRQQGGTLDMHPESGQFALEVAGLIKEFEVNARYEGQDLRLLDKTGKVYWDEISGPEDNHRPEIDRGVLRKLLLDSIEPNTIKWGHHLKSIHSLDNGQHELQFENEHTEIADLVVGADGAFSKVREFLSDVQPIYTGISAVEMGISNVDENHPDLAEFNGKGSMFAFQDQKAIMAQLNGDGRIRAYLAFKIEKEWLDHCGINFEQPAMAKESLLQLLSDWSDDLKNYIRYSDGEMLPRRIYMLPIDHSWTHKDGVTLIGDSAHLMSPFAGKGANIAMLDAAELGLSLANHSDLKTALEHYEEKMFAYSSKATLESDMNLKLSFSHNAAHKFLDIILRDSTGKLREVKTSS</sequence>
<dbReference type="GO" id="GO:0004497">
    <property type="term" value="F:monooxygenase activity"/>
    <property type="evidence" value="ECO:0007669"/>
    <property type="project" value="UniProtKB-UniRule"/>
</dbReference>
<protein>
    <recommendedName>
        <fullName evidence="5">Flavin-dependent monooxygenase</fullName>
    </recommendedName>
    <alternativeName>
        <fullName evidence="5">TetX monooxygenase</fullName>
        <shortName evidence="5">TetX</shortName>
        <ecNumber evidence="5">1.14.13.-</ecNumber>
    </alternativeName>
</protein>
<name>A0A329QNK5_9BACL</name>
<evidence type="ECO:0000259" key="6">
    <source>
        <dbReference type="Pfam" id="PF01494"/>
    </source>
</evidence>
<dbReference type="InterPro" id="IPR036188">
    <property type="entry name" value="FAD/NAD-bd_sf"/>
</dbReference>
<accession>A0A329QNK5</accession>
<organism evidence="7 8">
    <name type="scientific">Paenibacillus taichungensis</name>
    <dbReference type="NCBI Taxonomy" id="484184"/>
    <lineage>
        <taxon>Bacteria</taxon>
        <taxon>Bacillati</taxon>
        <taxon>Bacillota</taxon>
        <taxon>Bacilli</taxon>
        <taxon>Bacillales</taxon>
        <taxon>Paenibacillaceae</taxon>
        <taxon>Paenibacillus</taxon>
    </lineage>
</organism>